<comment type="catalytic activity">
    <reaction evidence="1">
        <text>2 alpha,alpha'-trehalose 6-mycolate = alpha,alpha'-trehalose 6,6'-bismycolate + alpha,alpha-trehalose</text>
        <dbReference type="Rhea" id="RHEA:23472"/>
        <dbReference type="ChEBI" id="CHEBI:16551"/>
        <dbReference type="ChEBI" id="CHEBI:18195"/>
        <dbReference type="ChEBI" id="CHEBI:18234"/>
        <dbReference type="EC" id="2.3.1.122"/>
    </reaction>
</comment>
<evidence type="ECO:0000256" key="8">
    <source>
        <dbReference type="ARBA" id="ARBA00048109"/>
    </source>
</evidence>
<dbReference type="GO" id="GO:0050348">
    <property type="term" value="F:trehalose O-mycolyltransferase activity"/>
    <property type="evidence" value="ECO:0007669"/>
    <property type="project" value="UniProtKB-EC"/>
</dbReference>
<evidence type="ECO:0000313" key="10">
    <source>
        <dbReference type="EMBL" id="NYJ76047.1"/>
    </source>
</evidence>
<dbReference type="GO" id="GO:0004144">
    <property type="term" value="F:diacylglycerol O-acyltransferase activity"/>
    <property type="evidence" value="ECO:0007669"/>
    <property type="project" value="UniProtKB-EC"/>
</dbReference>
<dbReference type="Pfam" id="PF00756">
    <property type="entry name" value="Esterase"/>
    <property type="match status" value="1"/>
</dbReference>
<dbReference type="SUPFAM" id="SSF53474">
    <property type="entry name" value="alpha/beta-Hydrolases"/>
    <property type="match status" value="1"/>
</dbReference>
<evidence type="ECO:0000256" key="3">
    <source>
        <dbReference type="ARBA" id="ARBA00012820"/>
    </source>
</evidence>
<dbReference type="EMBL" id="JACCFW010000001">
    <property type="protein sequence ID" value="NYJ76047.1"/>
    <property type="molecule type" value="Genomic_DNA"/>
</dbReference>
<accession>A0A853DH80</accession>
<evidence type="ECO:0000256" key="5">
    <source>
        <dbReference type="ARBA" id="ARBA00022679"/>
    </source>
</evidence>
<comment type="similarity">
    <text evidence="2">Belongs to the mycobacterial A85 antigen family.</text>
</comment>
<dbReference type="InterPro" id="IPR029058">
    <property type="entry name" value="AB_hydrolase_fold"/>
</dbReference>
<dbReference type="EC" id="2.3.1.122" evidence="3"/>
<dbReference type="InterPro" id="IPR006311">
    <property type="entry name" value="TAT_signal"/>
</dbReference>
<comment type="catalytic activity">
    <reaction evidence="8">
        <text>an acyl-CoA + a 1,2-diacyl-sn-glycerol = a triacyl-sn-glycerol + CoA</text>
        <dbReference type="Rhea" id="RHEA:10868"/>
        <dbReference type="ChEBI" id="CHEBI:17815"/>
        <dbReference type="ChEBI" id="CHEBI:57287"/>
        <dbReference type="ChEBI" id="CHEBI:58342"/>
        <dbReference type="ChEBI" id="CHEBI:64615"/>
        <dbReference type="EC" id="2.3.1.20"/>
    </reaction>
</comment>
<keyword evidence="11" id="KW-1185">Reference proteome</keyword>
<gene>
    <name evidence="10" type="ORF">HNR15_003010</name>
</gene>
<dbReference type="RefSeq" id="WP_179483149.1">
    <property type="nucleotide sequence ID" value="NZ_JACCFW010000001.1"/>
</dbReference>
<keyword evidence="9" id="KW-0732">Signal</keyword>
<name>A0A853DH80_9MICO</name>
<dbReference type="AlphaFoldDB" id="A0A853DH80"/>
<dbReference type="InterPro" id="IPR000801">
    <property type="entry name" value="Esterase-like"/>
</dbReference>
<reference evidence="10 11" key="1">
    <citation type="submission" date="2020-07" db="EMBL/GenBank/DDBJ databases">
        <title>Sequencing the genomes of 1000 actinobacteria strains.</title>
        <authorList>
            <person name="Klenk H.-P."/>
        </authorList>
    </citation>
    <scope>NUCLEOTIDE SEQUENCE [LARGE SCALE GENOMIC DNA]</scope>
    <source>
        <strain evidence="10 11">DSM 29531</strain>
    </source>
</reference>
<evidence type="ECO:0000256" key="6">
    <source>
        <dbReference type="ARBA" id="ARBA00023315"/>
    </source>
</evidence>
<evidence type="ECO:0000256" key="1">
    <source>
        <dbReference type="ARBA" id="ARBA00000697"/>
    </source>
</evidence>
<evidence type="ECO:0000256" key="2">
    <source>
        <dbReference type="ARBA" id="ARBA00005874"/>
    </source>
</evidence>
<dbReference type="PANTHER" id="PTHR48098:SF1">
    <property type="entry name" value="DIACYLGLYCEROL ACYLTRANSFERASE_MYCOLYLTRANSFERASE AG85A"/>
    <property type="match status" value="1"/>
</dbReference>
<proteinExistence type="inferred from homology"/>
<evidence type="ECO:0000256" key="4">
    <source>
        <dbReference type="ARBA" id="ARBA00013244"/>
    </source>
</evidence>
<dbReference type="InterPro" id="IPR050583">
    <property type="entry name" value="Mycobacterial_A85_antigen"/>
</dbReference>
<keyword evidence="6" id="KW-0012">Acyltransferase</keyword>
<protein>
    <recommendedName>
        <fullName evidence="7">Acyl-CoA:diacylglycerol acyltransferase</fullName>
        <ecNumber evidence="3">2.3.1.122</ecNumber>
        <ecNumber evidence="4">2.3.1.20</ecNumber>
    </recommendedName>
</protein>
<evidence type="ECO:0000256" key="9">
    <source>
        <dbReference type="SAM" id="SignalP"/>
    </source>
</evidence>
<evidence type="ECO:0000313" key="11">
    <source>
        <dbReference type="Proteomes" id="UP000571817"/>
    </source>
</evidence>
<dbReference type="PANTHER" id="PTHR48098">
    <property type="entry name" value="ENTEROCHELIN ESTERASE-RELATED"/>
    <property type="match status" value="1"/>
</dbReference>
<organism evidence="10 11">
    <name type="scientific">Allobranchiibius huperziae</name>
    <dbReference type="NCBI Taxonomy" id="1874116"/>
    <lineage>
        <taxon>Bacteria</taxon>
        <taxon>Bacillati</taxon>
        <taxon>Actinomycetota</taxon>
        <taxon>Actinomycetes</taxon>
        <taxon>Micrococcales</taxon>
        <taxon>Dermacoccaceae</taxon>
        <taxon>Allobranchiibius</taxon>
    </lineage>
</organism>
<feature type="signal peptide" evidence="9">
    <location>
        <begin position="1"/>
        <end position="34"/>
    </location>
</feature>
<sequence length="284" mass="29054">MPAPAHVSSRLTRRGLLGGAAVAALAGCSSGATGSTPTARVLSSSGTSRTTFALQGRFASTYLKSTPTYQIVLPSKLTSIAAAGVVIGLHGRGGDHTSIVGLHAQAAVDTASASARRPLALVTVDCGADGYFHRRADGTDAGAMVMQELLPHLAQRGMSTGRVGLYGLSMGGYGAMLLATRYPTMVRAVASASPALWLSAGQTPAGAFDDAADFDRNTIFGLIPALERVPLRIDCGDSDPFASATHTLRSRLKPSPAGGFAPGSHDGSFWAAHLPAALTFLAQH</sequence>
<comment type="caution">
    <text evidence="10">The sequence shown here is derived from an EMBL/GenBank/DDBJ whole genome shotgun (WGS) entry which is preliminary data.</text>
</comment>
<dbReference type="Proteomes" id="UP000571817">
    <property type="component" value="Unassembled WGS sequence"/>
</dbReference>
<feature type="chain" id="PRO_5039677642" description="Acyl-CoA:diacylglycerol acyltransferase" evidence="9">
    <location>
        <begin position="35"/>
        <end position="284"/>
    </location>
</feature>
<dbReference type="PROSITE" id="PS51318">
    <property type="entry name" value="TAT"/>
    <property type="match status" value="1"/>
</dbReference>
<keyword evidence="5" id="KW-0808">Transferase</keyword>
<dbReference type="Gene3D" id="3.40.50.1820">
    <property type="entry name" value="alpha/beta hydrolase"/>
    <property type="match status" value="1"/>
</dbReference>
<evidence type="ECO:0000256" key="7">
    <source>
        <dbReference type="ARBA" id="ARBA00032572"/>
    </source>
</evidence>
<dbReference type="EC" id="2.3.1.20" evidence="4"/>